<organism evidence="2 3">
    <name type="scientific">Bombilactobacillus bombi</name>
    <dbReference type="NCBI Taxonomy" id="1303590"/>
    <lineage>
        <taxon>Bacteria</taxon>
        <taxon>Bacillati</taxon>
        <taxon>Bacillota</taxon>
        <taxon>Bacilli</taxon>
        <taxon>Lactobacillales</taxon>
        <taxon>Lactobacillaceae</taxon>
        <taxon>Bombilactobacillus</taxon>
    </lineage>
</organism>
<evidence type="ECO:0000313" key="2">
    <source>
        <dbReference type="EMBL" id="RHW46807.1"/>
    </source>
</evidence>
<dbReference type="NCBIfam" id="TIGR01538">
    <property type="entry name" value="portal_SPP1"/>
    <property type="match status" value="1"/>
</dbReference>
<dbReference type="AlphaFoldDB" id="A0A417Z831"/>
<feature type="compositionally biased region" description="Low complexity" evidence="1">
    <location>
        <begin position="455"/>
        <end position="477"/>
    </location>
</feature>
<gene>
    <name evidence="2" type="ORF">DS832_04785</name>
</gene>
<dbReference type="Proteomes" id="UP000284822">
    <property type="component" value="Unassembled WGS sequence"/>
</dbReference>
<dbReference type="InterPro" id="IPR021145">
    <property type="entry name" value="Portal_protein_SPP1_Gp6-like"/>
</dbReference>
<proteinExistence type="predicted"/>
<dbReference type="Pfam" id="PF05133">
    <property type="entry name" value="SPP1_portal"/>
    <property type="match status" value="1"/>
</dbReference>
<name>A0A417Z831_9LACO</name>
<dbReference type="EMBL" id="QOCS01000009">
    <property type="protein sequence ID" value="RHW46807.1"/>
    <property type="molecule type" value="Genomic_DNA"/>
</dbReference>
<evidence type="ECO:0000313" key="3">
    <source>
        <dbReference type="Proteomes" id="UP000284822"/>
    </source>
</evidence>
<protein>
    <submittedName>
        <fullName evidence="2">Phage portal protein</fullName>
    </submittedName>
</protein>
<dbReference type="InterPro" id="IPR006428">
    <property type="entry name" value="Portal_SPP1-type"/>
</dbReference>
<accession>A0A417Z831</accession>
<comment type="caution">
    <text evidence="2">The sequence shown here is derived from an EMBL/GenBank/DDBJ whole genome shotgun (WGS) entry which is preliminary data.</text>
</comment>
<reference evidence="2 3" key="1">
    <citation type="submission" date="2018-07" db="EMBL/GenBank/DDBJ databases">
        <title>Genome sequences of six Lactobacillus spp. isolated from bumble bee guts.</title>
        <authorList>
            <person name="Motta E.V.S."/>
            <person name="Moran N.A."/>
        </authorList>
    </citation>
    <scope>NUCLEOTIDE SEQUENCE [LARGE SCALE GENOMIC DNA]</scope>
    <source>
        <strain evidence="2 3">LV-8.1</strain>
    </source>
</reference>
<sequence>MILGGETLALLTKGTVDYNGNYLFPSSLKLTASDVSEFLDYHKEVDAPAYKEKLDYYMAKPKTYTNLRDGHNHLVVNYPKYLVDTLNGFFVGIPPTIKTETAQVNQKLQDWLTFSDFTDELSELSKQASLYGKTYMLIYTNEESKVKVTTVPPYCSFIIYDDSVAHNPLAFVQYQNNDSGSTTGTIYFDKHWVQFSNYDKIKFSDDKHNLLFGGVPAVEFYDNEERTGITDGVKTLIDSVNKTLSNKADDVDYFADAYMFLKGFELDLNEQESIKDTRLIQAMVQDSSQDVDAKFLEKPNADETQEHLIDRETNLIFQLSMVANINDEVFGNATSGRSLEYKLLSMRNLTSNKERKFTKQLRKVFDLVSRAVTFGGGKDYSIANDLEFQFVRNLPNNNSEEADTASKLGGIVSQETQLSTLSIVSDPKAEMKKIADEKAEQVKKAIENQQKFVGSDSEQSNNNQDSDNNSDNQKADD</sequence>
<evidence type="ECO:0000256" key="1">
    <source>
        <dbReference type="SAM" id="MobiDB-lite"/>
    </source>
</evidence>
<feature type="region of interest" description="Disordered" evidence="1">
    <location>
        <begin position="446"/>
        <end position="477"/>
    </location>
</feature>